<name>A0A1J5P9H6_9ZZZZ</name>
<evidence type="ECO:0000313" key="2">
    <source>
        <dbReference type="EMBL" id="OIQ67926.1"/>
    </source>
</evidence>
<dbReference type="AlphaFoldDB" id="A0A1J5P9H6"/>
<evidence type="ECO:0000256" key="1">
    <source>
        <dbReference type="SAM" id="MobiDB-lite"/>
    </source>
</evidence>
<organism evidence="2">
    <name type="scientific">mine drainage metagenome</name>
    <dbReference type="NCBI Taxonomy" id="410659"/>
    <lineage>
        <taxon>unclassified sequences</taxon>
        <taxon>metagenomes</taxon>
        <taxon>ecological metagenomes</taxon>
    </lineage>
</organism>
<accession>A0A1J5P9H6</accession>
<dbReference type="EMBL" id="MLJW01005613">
    <property type="protein sequence ID" value="OIQ67926.1"/>
    <property type="molecule type" value="Genomic_DNA"/>
</dbReference>
<comment type="caution">
    <text evidence="2">The sequence shown here is derived from an EMBL/GenBank/DDBJ whole genome shotgun (WGS) entry which is preliminary data.</text>
</comment>
<feature type="compositionally biased region" description="Polar residues" evidence="1">
    <location>
        <begin position="73"/>
        <end position="88"/>
    </location>
</feature>
<protein>
    <submittedName>
        <fullName evidence="2">Uncharacterized protein</fullName>
    </submittedName>
</protein>
<gene>
    <name evidence="2" type="ORF">GALL_504910</name>
</gene>
<reference evidence="2" key="1">
    <citation type="submission" date="2016-10" db="EMBL/GenBank/DDBJ databases">
        <title>Sequence of Gallionella enrichment culture.</title>
        <authorList>
            <person name="Poehlein A."/>
            <person name="Muehling M."/>
            <person name="Daniel R."/>
        </authorList>
    </citation>
    <scope>NUCLEOTIDE SEQUENCE</scope>
</reference>
<sequence length="97" mass="10698">MRGGRHALRLRLRQGGVGGDDSDGGRLAHAFSRLRLVGRREALRLAQTTELAPDLPRGGPELRAVAHRDLTQRVDSNQRANRNPTAQHNRGRAQPPL</sequence>
<proteinExistence type="predicted"/>
<feature type="region of interest" description="Disordered" evidence="1">
    <location>
        <begin position="52"/>
        <end position="97"/>
    </location>
</feature>